<evidence type="ECO:0000256" key="1">
    <source>
        <dbReference type="SAM" id="SignalP"/>
    </source>
</evidence>
<feature type="signal peptide" evidence="1">
    <location>
        <begin position="1"/>
        <end position="32"/>
    </location>
</feature>
<evidence type="ECO:0000313" key="3">
    <source>
        <dbReference type="Proteomes" id="UP001143480"/>
    </source>
</evidence>
<dbReference type="Proteomes" id="UP001143480">
    <property type="component" value="Unassembled WGS sequence"/>
</dbReference>
<protein>
    <recommendedName>
        <fullName evidence="4">ABC transporter substrate-binding protein</fullName>
    </recommendedName>
</protein>
<dbReference type="AlphaFoldDB" id="A0A9W6NJB9"/>
<accession>A0A9W6NJB9</accession>
<reference evidence="2" key="2">
    <citation type="submission" date="2023-01" db="EMBL/GenBank/DDBJ databases">
        <authorList>
            <person name="Sun Q."/>
            <person name="Evtushenko L."/>
        </authorList>
    </citation>
    <scope>NUCLEOTIDE SEQUENCE</scope>
    <source>
        <strain evidence="2">VKM Ac-1321</strain>
    </source>
</reference>
<proteinExistence type="predicted"/>
<gene>
    <name evidence="2" type="ORF">GCM10017581_002520</name>
</gene>
<evidence type="ECO:0000313" key="2">
    <source>
        <dbReference type="EMBL" id="GLK98511.1"/>
    </source>
</evidence>
<keyword evidence="3" id="KW-1185">Reference proteome</keyword>
<organism evidence="2 3">
    <name type="scientific">Dactylosporangium matsuzakiense</name>
    <dbReference type="NCBI Taxonomy" id="53360"/>
    <lineage>
        <taxon>Bacteria</taxon>
        <taxon>Bacillati</taxon>
        <taxon>Actinomycetota</taxon>
        <taxon>Actinomycetes</taxon>
        <taxon>Micromonosporales</taxon>
        <taxon>Micromonosporaceae</taxon>
        <taxon>Dactylosporangium</taxon>
    </lineage>
</organism>
<sequence length="191" mass="19026">MENPKFRTALGAMAMVIAMVALSLVGGTAANAAPAKAAAPDAVGTLTSVVTGTFTDAQGGTGTFAGTFTPSQFTPAADHVDATGVLAGQLTDSTGAVQNVSQTQTFAVQDINPIGCQVLDLNLAPLDLNLLGLAVHLDRVHLNITAIPGAGNLLGNLICGIAGLLDGVGLFAQISQLLNQILGLLGLLGGL</sequence>
<evidence type="ECO:0008006" key="4">
    <source>
        <dbReference type="Google" id="ProtNLM"/>
    </source>
</evidence>
<feature type="chain" id="PRO_5040998813" description="ABC transporter substrate-binding protein" evidence="1">
    <location>
        <begin position="33"/>
        <end position="191"/>
    </location>
</feature>
<name>A0A9W6NJB9_9ACTN</name>
<keyword evidence="1" id="KW-0732">Signal</keyword>
<reference evidence="2" key="1">
    <citation type="journal article" date="2014" name="Int. J. Syst. Evol. Microbiol.">
        <title>Complete genome sequence of Corynebacterium casei LMG S-19264T (=DSM 44701T), isolated from a smear-ripened cheese.</title>
        <authorList>
            <consortium name="US DOE Joint Genome Institute (JGI-PGF)"/>
            <person name="Walter F."/>
            <person name="Albersmeier A."/>
            <person name="Kalinowski J."/>
            <person name="Ruckert C."/>
        </authorList>
    </citation>
    <scope>NUCLEOTIDE SEQUENCE</scope>
    <source>
        <strain evidence="2">VKM Ac-1321</strain>
    </source>
</reference>
<dbReference type="RefSeq" id="WP_223102588.1">
    <property type="nucleotide sequence ID" value="NZ_BAAAXA010000003.1"/>
</dbReference>
<dbReference type="EMBL" id="BSFP01000001">
    <property type="protein sequence ID" value="GLK98511.1"/>
    <property type="molecule type" value="Genomic_DNA"/>
</dbReference>
<comment type="caution">
    <text evidence="2">The sequence shown here is derived from an EMBL/GenBank/DDBJ whole genome shotgun (WGS) entry which is preliminary data.</text>
</comment>